<comment type="catalytic activity">
    <reaction evidence="11 13">
        <text>L-threonyl-[protein] + ATP = O-phospho-L-threonyl-[protein] + ADP + H(+)</text>
        <dbReference type="Rhea" id="RHEA:46608"/>
        <dbReference type="Rhea" id="RHEA-COMP:11060"/>
        <dbReference type="Rhea" id="RHEA-COMP:11605"/>
        <dbReference type="ChEBI" id="CHEBI:15378"/>
        <dbReference type="ChEBI" id="CHEBI:30013"/>
        <dbReference type="ChEBI" id="CHEBI:30616"/>
        <dbReference type="ChEBI" id="CHEBI:61977"/>
        <dbReference type="ChEBI" id="CHEBI:456216"/>
        <dbReference type="EC" id="2.7.11.1"/>
    </reaction>
</comment>
<evidence type="ECO:0000256" key="1">
    <source>
        <dbReference type="ARBA" id="ARBA00004251"/>
    </source>
</evidence>
<keyword evidence="10" id="KW-0325">Glycoprotein</keyword>
<evidence type="ECO:0000313" key="20">
    <source>
        <dbReference type="EnsemblPlants" id="KEH19620"/>
    </source>
</evidence>
<dbReference type="Pfam" id="PF00954">
    <property type="entry name" value="S_locus_glycop"/>
    <property type="match status" value="1"/>
</dbReference>
<dbReference type="InterPro" id="IPR000858">
    <property type="entry name" value="S_locus_glycoprot_dom"/>
</dbReference>
<feature type="signal peptide" evidence="15">
    <location>
        <begin position="1"/>
        <end position="26"/>
    </location>
</feature>
<dbReference type="SMART" id="SM00220">
    <property type="entry name" value="S_TKc"/>
    <property type="match status" value="1"/>
</dbReference>
<dbReference type="SMART" id="SM00108">
    <property type="entry name" value="B_lectin"/>
    <property type="match status" value="1"/>
</dbReference>
<feature type="domain" description="Protein kinase" evidence="16">
    <location>
        <begin position="515"/>
        <end position="796"/>
    </location>
</feature>
<feature type="domain" description="Apple" evidence="18">
    <location>
        <begin position="333"/>
        <end position="414"/>
    </location>
</feature>
<evidence type="ECO:0000256" key="12">
    <source>
        <dbReference type="ARBA" id="ARBA00048679"/>
    </source>
</evidence>
<dbReference type="GO" id="GO:0005886">
    <property type="term" value="C:plasma membrane"/>
    <property type="evidence" value="ECO:0000318"/>
    <property type="project" value="GO_Central"/>
</dbReference>
<dbReference type="FunFam" id="3.30.200.20:FF:000951">
    <property type="entry name" value="Uncharacterized protein"/>
    <property type="match status" value="1"/>
</dbReference>
<dbReference type="InterPro" id="IPR003609">
    <property type="entry name" value="Pan_app"/>
</dbReference>
<dbReference type="PROSITE" id="PS00108">
    <property type="entry name" value="PROTEIN_KINASE_ST"/>
    <property type="match status" value="1"/>
</dbReference>
<comment type="catalytic activity">
    <reaction evidence="12 13">
        <text>L-seryl-[protein] + ATP = O-phospho-L-seryl-[protein] + ADP + H(+)</text>
        <dbReference type="Rhea" id="RHEA:17989"/>
        <dbReference type="Rhea" id="RHEA-COMP:9863"/>
        <dbReference type="Rhea" id="RHEA-COMP:11604"/>
        <dbReference type="ChEBI" id="CHEBI:15378"/>
        <dbReference type="ChEBI" id="CHEBI:29999"/>
        <dbReference type="ChEBI" id="CHEBI:30616"/>
        <dbReference type="ChEBI" id="CHEBI:83421"/>
        <dbReference type="ChEBI" id="CHEBI:456216"/>
        <dbReference type="EC" id="2.7.11.1"/>
    </reaction>
</comment>
<evidence type="ECO:0000313" key="19">
    <source>
        <dbReference type="EMBL" id="KEH19620.1"/>
    </source>
</evidence>
<organism evidence="19 21">
    <name type="scientific">Medicago truncatula</name>
    <name type="common">Barrel medic</name>
    <name type="synonym">Medicago tribuloides</name>
    <dbReference type="NCBI Taxonomy" id="3880"/>
    <lineage>
        <taxon>Eukaryota</taxon>
        <taxon>Viridiplantae</taxon>
        <taxon>Streptophyta</taxon>
        <taxon>Embryophyta</taxon>
        <taxon>Tracheophyta</taxon>
        <taxon>Spermatophyta</taxon>
        <taxon>Magnoliopsida</taxon>
        <taxon>eudicotyledons</taxon>
        <taxon>Gunneridae</taxon>
        <taxon>Pentapetalae</taxon>
        <taxon>rosids</taxon>
        <taxon>fabids</taxon>
        <taxon>Fabales</taxon>
        <taxon>Fabaceae</taxon>
        <taxon>Papilionoideae</taxon>
        <taxon>50 kb inversion clade</taxon>
        <taxon>NPAAA clade</taxon>
        <taxon>Hologalegina</taxon>
        <taxon>IRL clade</taxon>
        <taxon>Trifolieae</taxon>
        <taxon>Medicago</taxon>
    </lineage>
</organism>
<dbReference type="Pfam" id="PF07714">
    <property type="entry name" value="PK_Tyr_Ser-Thr"/>
    <property type="match status" value="1"/>
</dbReference>
<evidence type="ECO:0000256" key="9">
    <source>
        <dbReference type="ARBA" id="ARBA00023157"/>
    </source>
</evidence>
<keyword evidence="6 13" id="KW-0547">Nucleotide-binding</keyword>
<dbReference type="EMBL" id="CM001224">
    <property type="protein sequence ID" value="KEH19620.1"/>
    <property type="molecule type" value="Genomic_DNA"/>
</dbReference>
<keyword evidence="2" id="KW-1003">Cell membrane</keyword>
<dbReference type="InterPro" id="IPR011009">
    <property type="entry name" value="Kinase-like_dom_sf"/>
</dbReference>
<evidence type="ECO:0000256" key="7">
    <source>
        <dbReference type="ARBA" id="ARBA00022777"/>
    </source>
</evidence>
<evidence type="ECO:0000256" key="15">
    <source>
        <dbReference type="SAM" id="SignalP"/>
    </source>
</evidence>
<dbReference type="EnsemblPlants" id="KEH19620">
    <property type="protein sequence ID" value="KEH19620"/>
    <property type="gene ID" value="MTR_8g465160"/>
</dbReference>
<proteinExistence type="inferred from homology"/>
<keyword evidence="7 13" id="KW-0418">Kinase</keyword>
<keyword evidence="14" id="KW-0812">Transmembrane</keyword>
<dbReference type="GO" id="GO:0048544">
    <property type="term" value="P:recognition of pollen"/>
    <property type="evidence" value="ECO:0007669"/>
    <property type="project" value="InterPro"/>
</dbReference>
<dbReference type="PROSITE" id="PS50927">
    <property type="entry name" value="BULB_LECTIN"/>
    <property type="match status" value="1"/>
</dbReference>
<accession>A0A072U1E3</accession>
<keyword evidence="4 13" id="KW-0808">Transferase</keyword>
<dbReference type="InterPro" id="IPR024171">
    <property type="entry name" value="SRK-like_kinase"/>
</dbReference>
<dbReference type="InterPro" id="IPR001480">
    <property type="entry name" value="Bulb-type_lectin_dom"/>
</dbReference>
<evidence type="ECO:0000256" key="11">
    <source>
        <dbReference type="ARBA" id="ARBA00047899"/>
    </source>
</evidence>
<dbReference type="PANTHER" id="PTHR27002">
    <property type="entry name" value="RECEPTOR-LIKE SERINE/THREONINE-PROTEIN KINASE SD1-8"/>
    <property type="match status" value="1"/>
</dbReference>
<dbReference type="Gene3D" id="1.10.510.10">
    <property type="entry name" value="Transferase(Phosphotransferase) domain 1"/>
    <property type="match status" value="1"/>
</dbReference>
<reference evidence="19 21" key="2">
    <citation type="journal article" date="2014" name="BMC Genomics">
        <title>An improved genome release (version Mt4.0) for the model legume Medicago truncatula.</title>
        <authorList>
            <person name="Tang H."/>
            <person name="Krishnakumar V."/>
            <person name="Bidwell S."/>
            <person name="Rosen B."/>
            <person name="Chan A."/>
            <person name="Zhou S."/>
            <person name="Gentzbittel L."/>
            <person name="Childs K.L."/>
            <person name="Yandell M."/>
            <person name="Gundlach H."/>
            <person name="Mayer K.F."/>
            <person name="Schwartz D.C."/>
            <person name="Town C.D."/>
        </authorList>
    </citation>
    <scope>GENOME REANNOTATION</scope>
    <source>
        <strain evidence="19">A17</strain>
        <strain evidence="20 21">cv. Jemalong A17</strain>
    </source>
</reference>
<dbReference type="Gene3D" id="2.90.10.10">
    <property type="entry name" value="Bulb-type lectin domain"/>
    <property type="match status" value="1"/>
</dbReference>
<evidence type="ECO:0000259" key="16">
    <source>
        <dbReference type="PROSITE" id="PS50011"/>
    </source>
</evidence>
<dbReference type="HOGENOM" id="CLU_000288_116_7_1"/>
<dbReference type="InterPro" id="IPR000719">
    <property type="entry name" value="Prot_kinase_dom"/>
</dbReference>
<evidence type="ECO:0000256" key="4">
    <source>
        <dbReference type="ARBA" id="ARBA00022679"/>
    </source>
</evidence>
<evidence type="ECO:0000256" key="2">
    <source>
        <dbReference type="ARBA" id="ARBA00022475"/>
    </source>
</evidence>
<feature type="chain" id="PRO_5014499182" description="Receptor-like serine/threonine-protein kinase" evidence="15">
    <location>
        <begin position="27"/>
        <end position="836"/>
    </location>
</feature>
<dbReference type="FunFam" id="2.90.10.10:FF:000005">
    <property type="entry name" value="G-type lectin S-receptor-like serine/threonine-protein kinase"/>
    <property type="match status" value="1"/>
</dbReference>
<evidence type="ECO:0000256" key="13">
    <source>
        <dbReference type="PIRNR" id="PIRNR000641"/>
    </source>
</evidence>
<keyword evidence="21" id="KW-1185">Reference proteome</keyword>
<dbReference type="GO" id="GO:0004674">
    <property type="term" value="F:protein serine/threonine kinase activity"/>
    <property type="evidence" value="ECO:0000318"/>
    <property type="project" value="GO_Central"/>
</dbReference>
<keyword evidence="9" id="KW-1015">Disulfide bond</keyword>
<comment type="subcellular location">
    <subcellularLocation>
        <location evidence="1">Cell membrane</location>
        <topology evidence="1">Single-pass type I membrane protein</topology>
    </subcellularLocation>
</comment>
<dbReference type="InterPro" id="IPR008271">
    <property type="entry name" value="Ser/Thr_kinase_AS"/>
</dbReference>
<keyword evidence="3 13" id="KW-0723">Serine/threonine-protein kinase</keyword>
<keyword evidence="14" id="KW-1133">Transmembrane helix</keyword>
<evidence type="ECO:0000256" key="8">
    <source>
        <dbReference type="ARBA" id="ARBA00022840"/>
    </source>
</evidence>
<dbReference type="Pfam" id="PF01453">
    <property type="entry name" value="B_lectin"/>
    <property type="match status" value="1"/>
</dbReference>
<comment type="similarity">
    <text evidence="13">Belongs to the protein kinase superfamily. Ser/Thr protein kinase family.</text>
</comment>
<dbReference type="SUPFAM" id="SSF56112">
    <property type="entry name" value="Protein kinase-like (PK-like)"/>
    <property type="match status" value="1"/>
</dbReference>
<dbReference type="CDD" id="cd14066">
    <property type="entry name" value="STKc_IRAK"/>
    <property type="match status" value="1"/>
</dbReference>
<evidence type="ECO:0000256" key="3">
    <source>
        <dbReference type="ARBA" id="ARBA00022527"/>
    </source>
</evidence>
<dbReference type="PANTHER" id="PTHR27002:SF1075">
    <property type="entry name" value="RECEPTOR-LIKE SERINE_THREONINE-PROTEIN KINASE"/>
    <property type="match status" value="1"/>
</dbReference>
<dbReference type="AlphaFoldDB" id="A0A072U1E3"/>
<evidence type="ECO:0000256" key="6">
    <source>
        <dbReference type="ARBA" id="ARBA00022741"/>
    </source>
</evidence>
<name>A0A072U1E3_MEDTR</name>
<dbReference type="FunFam" id="1.10.510.10:FF:000060">
    <property type="entry name" value="G-type lectin S-receptor-like serine/threonine-protein kinase"/>
    <property type="match status" value="1"/>
</dbReference>
<dbReference type="InterPro" id="IPR036426">
    <property type="entry name" value="Bulb-type_lectin_dom_sf"/>
</dbReference>
<dbReference type="EC" id="2.7.11.1" evidence="13"/>
<dbReference type="PROSITE" id="PS50011">
    <property type="entry name" value="PROTEIN_KINASE_DOM"/>
    <property type="match status" value="1"/>
</dbReference>
<reference evidence="20" key="3">
    <citation type="submission" date="2015-04" db="UniProtKB">
        <authorList>
            <consortium name="EnsemblPlants"/>
        </authorList>
    </citation>
    <scope>IDENTIFICATION</scope>
    <source>
        <strain evidence="20">cv. Jemalong A17</strain>
    </source>
</reference>
<dbReference type="Gene3D" id="3.30.200.20">
    <property type="entry name" value="Phosphorylase Kinase, domain 1"/>
    <property type="match status" value="1"/>
</dbReference>
<dbReference type="InterPro" id="IPR001245">
    <property type="entry name" value="Ser-Thr/Tyr_kinase_cat_dom"/>
</dbReference>
<feature type="transmembrane region" description="Helical" evidence="14">
    <location>
        <begin position="444"/>
        <end position="465"/>
    </location>
</feature>
<reference evidence="19 21" key="1">
    <citation type="journal article" date="2011" name="Nature">
        <title>The Medicago genome provides insight into the evolution of rhizobial symbioses.</title>
        <authorList>
            <person name="Young N.D."/>
            <person name="Debelle F."/>
            <person name="Oldroyd G.E."/>
            <person name="Geurts R."/>
            <person name="Cannon S.B."/>
            <person name="Udvardi M.K."/>
            <person name="Benedito V.A."/>
            <person name="Mayer K.F."/>
            <person name="Gouzy J."/>
            <person name="Schoof H."/>
            <person name="Van de Peer Y."/>
            <person name="Proost S."/>
            <person name="Cook D.R."/>
            <person name="Meyers B.C."/>
            <person name="Spannagl M."/>
            <person name="Cheung F."/>
            <person name="De Mita S."/>
            <person name="Krishnakumar V."/>
            <person name="Gundlach H."/>
            <person name="Zhou S."/>
            <person name="Mudge J."/>
            <person name="Bharti A.K."/>
            <person name="Murray J.D."/>
            <person name="Naoumkina M.A."/>
            <person name="Rosen B."/>
            <person name="Silverstein K.A."/>
            <person name="Tang H."/>
            <person name="Rombauts S."/>
            <person name="Zhao P.X."/>
            <person name="Zhou P."/>
            <person name="Barbe V."/>
            <person name="Bardou P."/>
            <person name="Bechner M."/>
            <person name="Bellec A."/>
            <person name="Berger A."/>
            <person name="Berges H."/>
            <person name="Bidwell S."/>
            <person name="Bisseling T."/>
            <person name="Choisne N."/>
            <person name="Couloux A."/>
            <person name="Denny R."/>
            <person name="Deshpande S."/>
            <person name="Dai X."/>
            <person name="Doyle J.J."/>
            <person name="Dudez A.M."/>
            <person name="Farmer A.D."/>
            <person name="Fouteau S."/>
            <person name="Franken C."/>
            <person name="Gibelin C."/>
            <person name="Gish J."/>
            <person name="Goldstein S."/>
            <person name="Gonzalez A.J."/>
            <person name="Green P.J."/>
            <person name="Hallab A."/>
            <person name="Hartog M."/>
            <person name="Hua A."/>
            <person name="Humphray S.J."/>
            <person name="Jeong D.H."/>
            <person name="Jing Y."/>
            <person name="Jocker A."/>
            <person name="Kenton S.M."/>
            <person name="Kim D.J."/>
            <person name="Klee K."/>
            <person name="Lai H."/>
            <person name="Lang C."/>
            <person name="Lin S."/>
            <person name="Macmil S.L."/>
            <person name="Magdelenat G."/>
            <person name="Matthews L."/>
            <person name="McCorrison J."/>
            <person name="Monaghan E.L."/>
            <person name="Mun J.H."/>
            <person name="Najar F.Z."/>
            <person name="Nicholson C."/>
            <person name="Noirot C."/>
            <person name="O'Bleness M."/>
            <person name="Paule C.R."/>
            <person name="Poulain J."/>
            <person name="Prion F."/>
            <person name="Qin B."/>
            <person name="Qu C."/>
            <person name="Retzel E.F."/>
            <person name="Riddle C."/>
            <person name="Sallet E."/>
            <person name="Samain S."/>
            <person name="Samson N."/>
            <person name="Sanders I."/>
            <person name="Saurat O."/>
            <person name="Scarpelli C."/>
            <person name="Schiex T."/>
            <person name="Segurens B."/>
            <person name="Severin A.J."/>
            <person name="Sherrier D.J."/>
            <person name="Shi R."/>
            <person name="Sims S."/>
            <person name="Singer S.R."/>
            <person name="Sinharoy S."/>
            <person name="Sterck L."/>
            <person name="Viollet A."/>
            <person name="Wang B.B."/>
            <person name="Wang K."/>
            <person name="Wang M."/>
            <person name="Wang X."/>
            <person name="Warfsmann J."/>
            <person name="Weissenbach J."/>
            <person name="White D.D."/>
            <person name="White J.D."/>
            <person name="Wiley G.B."/>
            <person name="Wincker P."/>
            <person name="Xing Y."/>
            <person name="Yang L."/>
            <person name="Yao Z."/>
            <person name="Ying F."/>
            <person name="Zhai J."/>
            <person name="Zhou L."/>
            <person name="Zuber A."/>
            <person name="Denarie J."/>
            <person name="Dixon R.A."/>
            <person name="May G.D."/>
            <person name="Schwartz D.C."/>
            <person name="Rogers J."/>
            <person name="Quetier F."/>
            <person name="Town C.D."/>
            <person name="Roe B.A."/>
        </authorList>
    </citation>
    <scope>NUCLEOTIDE SEQUENCE [LARGE SCALE GENOMIC DNA]</scope>
    <source>
        <strain evidence="19">A17</strain>
        <strain evidence="20 21">cv. Jemalong A17</strain>
    </source>
</reference>
<keyword evidence="8 13" id="KW-0067">ATP-binding</keyword>
<protein>
    <recommendedName>
        <fullName evidence="13">Receptor-like serine/threonine-protein kinase</fullName>
        <ecNumber evidence="13">2.7.11.1</ecNumber>
    </recommendedName>
</protein>
<evidence type="ECO:0000259" key="17">
    <source>
        <dbReference type="PROSITE" id="PS50927"/>
    </source>
</evidence>
<dbReference type="GO" id="GO:0005524">
    <property type="term" value="F:ATP binding"/>
    <property type="evidence" value="ECO:0007669"/>
    <property type="project" value="UniProtKB-KW"/>
</dbReference>
<gene>
    <name evidence="19" type="ordered locus">MTR_8g465160</name>
</gene>
<dbReference type="PIRSF" id="PIRSF000641">
    <property type="entry name" value="SRK"/>
    <property type="match status" value="1"/>
</dbReference>
<evidence type="ECO:0000259" key="18">
    <source>
        <dbReference type="PROSITE" id="PS50948"/>
    </source>
</evidence>
<feature type="domain" description="Bulb-type lectin" evidence="17">
    <location>
        <begin position="30"/>
        <end position="155"/>
    </location>
</feature>
<evidence type="ECO:0000313" key="21">
    <source>
        <dbReference type="Proteomes" id="UP000002051"/>
    </source>
</evidence>
<keyword evidence="14" id="KW-0472">Membrane</keyword>
<sequence>MALASKIISVLVLSLFCCLDMLCVNATSYREMLVMGQSVGNSDTLVSKGGNYELGFFTRNRENSIKYYYVGIWFKKVANDKIVWVANRDYEPQTSSAFLTIHDDGNIVIIDGGMIRYVTGAPSNNNRISTYATLLDTGNLVLVNKSNQVILWQSFDNPTDTLLPGMTLGHDTYTGRTWSLRSWKRTDDPSTGPFTLRYDSGFGYLSDSNGSNVVWINDDSDVPIQEIFNQVDFKLKPSYGLNYATLTINSNSRFILEASGDLKYQAWSEEYRQWIFLQFYQCVTNNSCGHFSVCTPKAVDACQCLYGFEKYDSDSWSKGDRSAGCVRINKLSCNTNNNKDEFHPLNISVKSLPHHVHRQVDKLSQCNDICFTNCSCVLYAYDISNGNCMLWNDQVPTLKNTSTEYAYNNINNYNLKFFLRVAGPDRPSTNSNAIGRQGNGKRNLLIIVILISFLLFLLLLCLFVYRTRKQSGEGMSMKVNKDSDIADNKSIKVRRKEVKLPLFSFASVSAATNNFSDANKLGEGGFGPVYKASSKGILLNGDEVAVKRLSRRSGQGWEELRNEALLIAKLQHNNLVRLLGCCIERDEKMLIYEFMPNKSLDCFLFDAIKRRMLDWGTRVRIIEGIAQGLLYLHQYSRFRIIHRDLKASNILLDTNMNPKISDFGMARIFGENELQANTNRIVGTYGYMSPEYAMEGLFSVKSDVFSFGVLLLEIISGKKNTGFYQTSSFNLLGYAWDLWNNDSGMELIDSELDDISNKHLVPRYVNIGLLCVQQSPEDRPTMSDVVSMIGNDTASLPIPKPPAFQNVRGIEYSRLSKSIEGNISLNGITDSLIEAR</sequence>
<dbReference type="PROSITE" id="PS50948">
    <property type="entry name" value="PAN"/>
    <property type="match status" value="1"/>
</dbReference>
<dbReference type="SUPFAM" id="SSF51110">
    <property type="entry name" value="alpha-D-mannose-specific plant lectins"/>
    <property type="match status" value="1"/>
</dbReference>
<dbReference type="Proteomes" id="UP000002051">
    <property type="component" value="Chromosome 8"/>
</dbReference>
<dbReference type="GO" id="GO:0007165">
    <property type="term" value="P:signal transduction"/>
    <property type="evidence" value="ECO:0000318"/>
    <property type="project" value="GO_Central"/>
</dbReference>
<dbReference type="Pfam" id="PF08276">
    <property type="entry name" value="PAN_2"/>
    <property type="match status" value="1"/>
</dbReference>
<evidence type="ECO:0000256" key="14">
    <source>
        <dbReference type="SAM" id="Phobius"/>
    </source>
</evidence>
<dbReference type="GO" id="GO:0006955">
    <property type="term" value="P:immune response"/>
    <property type="evidence" value="ECO:0000318"/>
    <property type="project" value="GO_Central"/>
</dbReference>
<dbReference type="CDD" id="cd00028">
    <property type="entry name" value="B_lectin"/>
    <property type="match status" value="1"/>
</dbReference>
<evidence type="ECO:0000256" key="10">
    <source>
        <dbReference type="ARBA" id="ARBA00023180"/>
    </source>
</evidence>
<keyword evidence="5 15" id="KW-0732">Signal</keyword>
<dbReference type="CDD" id="cd01098">
    <property type="entry name" value="PAN_AP_plant"/>
    <property type="match status" value="1"/>
</dbReference>
<evidence type="ECO:0000256" key="5">
    <source>
        <dbReference type="ARBA" id="ARBA00022729"/>
    </source>
</evidence>